<protein>
    <submittedName>
        <fullName evidence="1">Uncharacterized protein</fullName>
    </submittedName>
</protein>
<dbReference type="EMBL" id="MT144623">
    <property type="protein sequence ID" value="QJH95556.1"/>
    <property type="molecule type" value="Genomic_DNA"/>
</dbReference>
<evidence type="ECO:0000313" key="1">
    <source>
        <dbReference type="EMBL" id="QJH95556.1"/>
    </source>
</evidence>
<accession>A0A6M3XCR7</accession>
<gene>
    <name evidence="1" type="ORF">TM448B00459_0011</name>
</gene>
<name>A0A6M3XCR7_9ZZZZ</name>
<dbReference type="AlphaFoldDB" id="A0A6M3XCR7"/>
<reference evidence="1" key="1">
    <citation type="submission" date="2020-03" db="EMBL/GenBank/DDBJ databases">
        <title>The deep terrestrial virosphere.</title>
        <authorList>
            <person name="Holmfeldt K."/>
            <person name="Nilsson E."/>
            <person name="Simone D."/>
            <person name="Lopez-Fernandez M."/>
            <person name="Wu X."/>
            <person name="de Brujin I."/>
            <person name="Lundin D."/>
            <person name="Andersson A."/>
            <person name="Bertilsson S."/>
            <person name="Dopson M."/>
        </authorList>
    </citation>
    <scope>NUCLEOTIDE SEQUENCE</scope>
    <source>
        <strain evidence="1">TM448B00459</strain>
    </source>
</reference>
<organism evidence="1">
    <name type="scientific">viral metagenome</name>
    <dbReference type="NCBI Taxonomy" id="1070528"/>
    <lineage>
        <taxon>unclassified sequences</taxon>
        <taxon>metagenomes</taxon>
        <taxon>organismal metagenomes</taxon>
    </lineage>
</organism>
<proteinExistence type="predicted"/>
<sequence length="98" mass="11111">MKRHKTNRDKEALHFMHRHSCYAILGYDDEQECLTLLNHLPPGHRLICCQESQDGHVQVYASHYGSRAAVARVLLEVVQDLRGAGLPKPPVEEVKNSP</sequence>